<organism evidence="2 3">
    <name type="scientific">Adiantum capillus-veneris</name>
    <name type="common">Maidenhair fern</name>
    <dbReference type="NCBI Taxonomy" id="13818"/>
    <lineage>
        <taxon>Eukaryota</taxon>
        <taxon>Viridiplantae</taxon>
        <taxon>Streptophyta</taxon>
        <taxon>Embryophyta</taxon>
        <taxon>Tracheophyta</taxon>
        <taxon>Polypodiopsida</taxon>
        <taxon>Polypodiidae</taxon>
        <taxon>Polypodiales</taxon>
        <taxon>Pteridineae</taxon>
        <taxon>Pteridaceae</taxon>
        <taxon>Vittarioideae</taxon>
        <taxon>Adiantum</taxon>
    </lineage>
</organism>
<dbReference type="SUPFAM" id="SSF141562">
    <property type="entry name" value="At5g01610-like"/>
    <property type="match status" value="1"/>
</dbReference>
<evidence type="ECO:0000313" key="3">
    <source>
        <dbReference type="Proteomes" id="UP000886520"/>
    </source>
</evidence>
<proteinExistence type="predicted"/>
<sequence>MANWLCSLCLLVAFCFAFPALSSGRSLHFSQTLIQGLDEPDPDAFSSELSFVLVETTSVELKDQEPLFSSLLSEIDPDGDFEHPNVPAHFRDSSIASILTQNGLPVGLLPSTVEDYTLSEDGKFSVSLSKACYVDFDYEVYYAETITGTLSYGAISDLSGIQAKKAFLWLSVTGIHADDSSSSYIYFDVGPFSKKLSISQFESVPVCKAKATNLSALA</sequence>
<dbReference type="InterPro" id="IPR036758">
    <property type="entry name" value="At5g01610-like"/>
</dbReference>
<dbReference type="InterPro" id="IPR007493">
    <property type="entry name" value="DUF538"/>
</dbReference>
<dbReference type="PANTHER" id="PTHR31676:SF110">
    <property type="entry name" value="TRANSMEMBRANE PROTEIN"/>
    <property type="match status" value="1"/>
</dbReference>
<name>A0A9D4UG12_ADICA</name>
<comment type="caution">
    <text evidence="2">The sequence shown here is derived from an EMBL/GenBank/DDBJ whole genome shotgun (WGS) entry which is preliminary data.</text>
</comment>
<dbReference type="PANTHER" id="PTHR31676">
    <property type="entry name" value="T31J12.3 PROTEIN-RELATED"/>
    <property type="match status" value="1"/>
</dbReference>
<keyword evidence="3" id="KW-1185">Reference proteome</keyword>
<keyword evidence="1" id="KW-0732">Signal</keyword>
<feature type="chain" id="PRO_5039043881" evidence="1">
    <location>
        <begin position="18"/>
        <end position="218"/>
    </location>
</feature>
<gene>
    <name evidence="2" type="ORF">GOP47_0019313</name>
</gene>
<feature type="signal peptide" evidence="1">
    <location>
        <begin position="1"/>
        <end position="17"/>
    </location>
</feature>
<dbReference type="Gene3D" id="2.30.240.10">
    <property type="entry name" value="At5g01610-like"/>
    <property type="match status" value="1"/>
</dbReference>
<dbReference type="Pfam" id="PF04398">
    <property type="entry name" value="DUF538"/>
    <property type="match status" value="1"/>
</dbReference>
<evidence type="ECO:0000256" key="1">
    <source>
        <dbReference type="SAM" id="SignalP"/>
    </source>
</evidence>
<dbReference type="AlphaFoldDB" id="A0A9D4UG12"/>
<reference evidence="2" key="1">
    <citation type="submission" date="2021-01" db="EMBL/GenBank/DDBJ databases">
        <title>Adiantum capillus-veneris genome.</title>
        <authorList>
            <person name="Fang Y."/>
            <person name="Liao Q."/>
        </authorList>
    </citation>
    <scope>NUCLEOTIDE SEQUENCE</scope>
    <source>
        <strain evidence="2">H3</strain>
        <tissue evidence="2">Leaf</tissue>
    </source>
</reference>
<dbReference type="Proteomes" id="UP000886520">
    <property type="component" value="Chromosome 18"/>
</dbReference>
<evidence type="ECO:0000313" key="2">
    <source>
        <dbReference type="EMBL" id="KAI5066689.1"/>
    </source>
</evidence>
<dbReference type="EMBL" id="JABFUD020000018">
    <property type="protein sequence ID" value="KAI5066689.1"/>
    <property type="molecule type" value="Genomic_DNA"/>
</dbReference>
<protein>
    <submittedName>
        <fullName evidence="2">Uncharacterized protein</fullName>
    </submittedName>
</protein>
<dbReference type="OrthoDB" id="755906at2759"/>
<accession>A0A9D4UG12</accession>